<evidence type="ECO:0000256" key="2">
    <source>
        <dbReference type="ARBA" id="ARBA00010581"/>
    </source>
</evidence>
<dbReference type="eggNOG" id="COG1845">
    <property type="taxonomic scope" value="Bacteria"/>
</dbReference>
<evidence type="ECO:0000313" key="10">
    <source>
        <dbReference type="EMBL" id="KGP92509.1"/>
    </source>
</evidence>
<feature type="domain" description="Heme-copper oxidase subunit III family profile" evidence="9">
    <location>
        <begin position="25"/>
        <end position="200"/>
    </location>
</feature>
<organism evidence="10 11">
    <name type="scientific">Pontibacillus chungwhensis BH030062</name>
    <dbReference type="NCBI Taxonomy" id="1385513"/>
    <lineage>
        <taxon>Bacteria</taxon>
        <taxon>Bacillati</taxon>
        <taxon>Bacillota</taxon>
        <taxon>Bacilli</taxon>
        <taxon>Bacillales</taxon>
        <taxon>Bacillaceae</taxon>
        <taxon>Pontibacillus</taxon>
    </lineage>
</organism>
<protein>
    <submittedName>
        <fullName evidence="10">Cytochrome B oxidoreductase</fullName>
    </submittedName>
</protein>
<keyword evidence="3" id="KW-1003">Cell membrane</keyword>
<comment type="subcellular location">
    <subcellularLocation>
        <location evidence="1 7">Cell membrane</location>
        <topology evidence="1 7">Multi-pass membrane protein</topology>
    </subcellularLocation>
</comment>
<dbReference type="Gene3D" id="1.20.120.80">
    <property type="entry name" value="Cytochrome c oxidase, subunit III, four-helix bundle"/>
    <property type="match status" value="1"/>
</dbReference>
<evidence type="ECO:0000256" key="3">
    <source>
        <dbReference type="ARBA" id="ARBA00022475"/>
    </source>
</evidence>
<dbReference type="SUPFAM" id="SSF81452">
    <property type="entry name" value="Cytochrome c oxidase subunit III-like"/>
    <property type="match status" value="1"/>
</dbReference>
<dbReference type="InterPro" id="IPR000298">
    <property type="entry name" value="Cyt_c_oxidase-like_su3"/>
</dbReference>
<reference evidence="10 11" key="1">
    <citation type="submission" date="2013-08" db="EMBL/GenBank/DDBJ databases">
        <title>Genome of Pontibacillus chungwhensis.</title>
        <authorList>
            <person name="Wang Q."/>
            <person name="Wang G."/>
        </authorList>
    </citation>
    <scope>NUCLEOTIDE SEQUENCE [LARGE SCALE GENOMIC DNA]</scope>
    <source>
        <strain evidence="10 11">BH030062</strain>
    </source>
</reference>
<dbReference type="FunFam" id="1.20.120.80:FF:000001">
    <property type="entry name" value="Cytochrome (Ubi)quinol oxidase subunit III"/>
    <property type="match status" value="1"/>
</dbReference>
<feature type="transmembrane region" description="Helical" evidence="8">
    <location>
        <begin position="26"/>
        <end position="49"/>
    </location>
</feature>
<dbReference type="Pfam" id="PF00510">
    <property type="entry name" value="COX3"/>
    <property type="match status" value="1"/>
</dbReference>
<dbReference type="GO" id="GO:0004129">
    <property type="term" value="F:cytochrome-c oxidase activity"/>
    <property type="evidence" value="ECO:0007669"/>
    <property type="project" value="InterPro"/>
</dbReference>
<feature type="transmembrane region" description="Helical" evidence="8">
    <location>
        <begin position="96"/>
        <end position="113"/>
    </location>
</feature>
<evidence type="ECO:0000256" key="7">
    <source>
        <dbReference type="RuleBase" id="RU003376"/>
    </source>
</evidence>
<dbReference type="InterPro" id="IPR024791">
    <property type="entry name" value="Cyt_c/ubiquinol_Oxase_su3"/>
</dbReference>
<comment type="similarity">
    <text evidence="2 7">Belongs to the cytochrome c oxidase subunit 3 family.</text>
</comment>
<evidence type="ECO:0000256" key="5">
    <source>
        <dbReference type="ARBA" id="ARBA00022989"/>
    </source>
</evidence>
<dbReference type="GO" id="GO:0005886">
    <property type="term" value="C:plasma membrane"/>
    <property type="evidence" value="ECO:0007669"/>
    <property type="project" value="UniProtKB-SubCell"/>
</dbReference>
<proteinExistence type="inferred from homology"/>
<accession>A0A0A2UX51</accession>
<sequence length="201" mass="23272">MNTPKWRERGRIMTTYKSDRFGDKQLGFALYLIGELIMFATLFATYFLFTPSAINPTPSETFELRTVVITSICLLSSSATIHYAEKAFEKGKEKGVWIGLISTLILATAFMGFEIHEFYKYASEGYTLTENLFLSSFYILVGLHAAHVLFGIGWMALLCYHYPRIPNAIYGQKQKIFTYYWHFVDVIWVFIITFVYGPYLF</sequence>
<dbReference type="PANTHER" id="PTHR11403">
    <property type="entry name" value="CYTOCHROME C OXIDASE SUBUNIT III"/>
    <property type="match status" value="1"/>
</dbReference>
<evidence type="ECO:0000256" key="8">
    <source>
        <dbReference type="SAM" id="Phobius"/>
    </source>
</evidence>
<feature type="transmembrane region" description="Helical" evidence="8">
    <location>
        <begin position="179"/>
        <end position="199"/>
    </location>
</feature>
<dbReference type="InterPro" id="IPR013833">
    <property type="entry name" value="Cyt_c_oxidase_su3_a-hlx"/>
</dbReference>
<dbReference type="PANTHER" id="PTHR11403:SF2">
    <property type="entry name" value="CYTOCHROME BO(3) UBIQUINOL OXIDASE SUBUNIT 3"/>
    <property type="match status" value="1"/>
</dbReference>
<keyword evidence="5 8" id="KW-1133">Transmembrane helix</keyword>
<evidence type="ECO:0000259" key="9">
    <source>
        <dbReference type="PROSITE" id="PS50253"/>
    </source>
</evidence>
<name>A0A0A2UX51_9BACI</name>
<dbReference type="Proteomes" id="UP000030153">
    <property type="component" value="Unassembled WGS sequence"/>
</dbReference>
<evidence type="ECO:0000256" key="1">
    <source>
        <dbReference type="ARBA" id="ARBA00004651"/>
    </source>
</evidence>
<comment type="caution">
    <text evidence="10">The sequence shown here is derived from an EMBL/GenBank/DDBJ whole genome shotgun (WGS) entry which is preliminary data.</text>
</comment>
<dbReference type="GO" id="GO:0019646">
    <property type="term" value="P:aerobic electron transport chain"/>
    <property type="evidence" value="ECO:0007669"/>
    <property type="project" value="InterPro"/>
</dbReference>
<keyword evidence="11" id="KW-1185">Reference proteome</keyword>
<feature type="transmembrane region" description="Helical" evidence="8">
    <location>
        <begin position="133"/>
        <end position="158"/>
    </location>
</feature>
<feature type="transmembrane region" description="Helical" evidence="8">
    <location>
        <begin position="64"/>
        <end position="84"/>
    </location>
</feature>
<gene>
    <name evidence="10" type="ORF">N780_14030</name>
</gene>
<keyword evidence="6 8" id="KW-0472">Membrane</keyword>
<evidence type="ECO:0000256" key="4">
    <source>
        <dbReference type="ARBA" id="ARBA00022692"/>
    </source>
</evidence>
<dbReference type="InterPro" id="IPR035973">
    <property type="entry name" value="Cyt_c_oxidase_su3-like_sf"/>
</dbReference>
<evidence type="ECO:0000256" key="6">
    <source>
        <dbReference type="ARBA" id="ARBA00023136"/>
    </source>
</evidence>
<keyword evidence="4 7" id="KW-0812">Transmembrane</keyword>
<dbReference type="PROSITE" id="PS50253">
    <property type="entry name" value="COX3"/>
    <property type="match status" value="1"/>
</dbReference>
<evidence type="ECO:0000313" key="11">
    <source>
        <dbReference type="Proteomes" id="UP000030153"/>
    </source>
</evidence>
<dbReference type="STRING" id="1385513.N780_14030"/>
<dbReference type="EMBL" id="AVBG01000002">
    <property type="protein sequence ID" value="KGP92509.1"/>
    <property type="molecule type" value="Genomic_DNA"/>
</dbReference>
<dbReference type="AlphaFoldDB" id="A0A0A2UX51"/>